<keyword evidence="2" id="KW-1185">Reference proteome</keyword>
<proteinExistence type="predicted"/>
<accession>A0AC61RHD0</accession>
<comment type="caution">
    <text evidence="1">The sequence shown here is derived from an EMBL/GenBank/DDBJ whole genome shotgun (WGS) entry which is preliminary data.</text>
</comment>
<protein>
    <submittedName>
        <fullName evidence="1">Uncharacterized protein</fullName>
    </submittedName>
</protein>
<evidence type="ECO:0000313" key="2">
    <source>
        <dbReference type="Proteomes" id="UP000306319"/>
    </source>
</evidence>
<organism evidence="1 2">
    <name type="scientific">Lepagella muris</name>
    <dbReference type="NCBI Taxonomy" id="3032870"/>
    <lineage>
        <taxon>Bacteria</taxon>
        <taxon>Pseudomonadati</taxon>
        <taxon>Bacteroidota</taxon>
        <taxon>Bacteroidia</taxon>
        <taxon>Bacteroidales</taxon>
        <taxon>Muribaculaceae</taxon>
        <taxon>Lepagella</taxon>
    </lineage>
</organism>
<dbReference type="EMBL" id="SRYB01000009">
    <property type="protein sequence ID" value="TGY78979.1"/>
    <property type="molecule type" value="Genomic_DNA"/>
</dbReference>
<evidence type="ECO:0000313" key="1">
    <source>
        <dbReference type="EMBL" id="TGY78979.1"/>
    </source>
</evidence>
<dbReference type="Proteomes" id="UP000306319">
    <property type="component" value="Unassembled WGS sequence"/>
</dbReference>
<gene>
    <name evidence="1" type="ORF">E5331_07895</name>
</gene>
<sequence>MWKTILSKCSLYIVIGVLCVSLWQTYSQATKYQHKADTLEATISDLTQEIEYTKIQLNDSIAVYQAEVKTLNITQSNLQAKYDKLLASSKLKPKDVSNVTEVATVTHSVDTVIAVVDTFGGITAKLEDNFVNIDVEVLPDRNAIIDYEVRDSLTLLNIQKKHSWLFGLIKWKEHKGVRVINHNPKASIVSLQTIDIME</sequence>
<name>A0AC61RHD0_9BACT</name>
<reference evidence="1" key="1">
    <citation type="submission" date="2019-04" db="EMBL/GenBank/DDBJ databases">
        <title>Microbes associate with the intestines of laboratory mice.</title>
        <authorList>
            <person name="Navarre W."/>
            <person name="Wong E."/>
            <person name="Huang K."/>
            <person name="Tropini C."/>
            <person name="Ng K."/>
            <person name="Yu B."/>
        </authorList>
    </citation>
    <scope>NUCLEOTIDE SEQUENCE</scope>
    <source>
        <strain evidence="1">NM04_E33</strain>
    </source>
</reference>